<dbReference type="Pfam" id="PF07978">
    <property type="entry name" value="NIPSNAP"/>
    <property type="match status" value="1"/>
</dbReference>
<keyword evidence="3" id="KW-1185">Reference proteome</keyword>
<organism evidence="2 3">
    <name type="scientific">Occallatibacter riparius</name>
    <dbReference type="NCBI Taxonomy" id="1002689"/>
    <lineage>
        <taxon>Bacteria</taxon>
        <taxon>Pseudomonadati</taxon>
        <taxon>Acidobacteriota</taxon>
        <taxon>Terriglobia</taxon>
        <taxon>Terriglobales</taxon>
        <taxon>Acidobacteriaceae</taxon>
        <taxon>Occallatibacter</taxon>
    </lineage>
</organism>
<dbReference type="KEGG" id="orp:MOP44_24295"/>
<evidence type="ECO:0000313" key="3">
    <source>
        <dbReference type="Proteomes" id="UP001059380"/>
    </source>
</evidence>
<dbReference type="SUPFAM" id="SSF54909">
    <property type="entry name" value="Dimeric alpha+beta barrel"/>
    <property type="match status" value="1"/>
</dbReference>
<protein>
    <submittedName>
        <fullName evidence="2">NIPSNAP family protein</fullName>
    </submittedName>
</protein>
<dbReference type="AlphaFoldDB" id="A0A9J7BLB3"/>
<dbReference type="InterPro" id="IPR011008">
    <property type="entry name" value="Dimeric_a/b-barrel"/>
</dbReference>
<dbReference type="Proteomes" id="UP001059380">
    <property type="component" value="Chromosome"/>
</dbReference>
<dbReference type="EMBL" id="CP093313">
    <property type="protein sequence ID" value="UWZ83676.1"/>
    <property type="molecule type" value="Genomic_DNA"/>
</dbReference>
<name>A0A9J7BLB3_9BACT</name>
<dbReference type="RefSeq" id="WP_260793024.1">
    <property type="nucleotide sequence ID" value="NZ_CP093313.1"/>
</dbReference>
<dbReference type="Gene3D" id="3.30.70.100">
    <property type="match status" value="2"/>
</dbReference>
<evidence type="ECO:0000313" key="2">
    <source>
        <dbReference type="EMBL" id="UWZ83676.1"/>
    </source>
</evidence>
<dbReference type="InterPro" id="IPR012577">
    <property type="entry name" value="NIPSNAP"/>
</dbReference>
<gene>
    <name evidence="2" type="ORF">MOP44_24295</name>
</gene>
<evidence type="ECO:0000259" key="1">
    <source>
        <dbReference type="Pfam" id="PF07978"/>
    </source>
</evidence>
<accession>A0A9J7BLB3</accession>
<feature type="domain" description="NIPSNAP" evidence="1">
    <location>
        <begin position="157"/>
        <end position="261"/>
    </location>
</feature>
<sequence>MDRRNFLAGSLAASAVALGQKANAQAAAPQGREFYLLRRYFLENGPQSGLTEHYIGDALIPALARRNMGPVGAFKLDIGPETPTYYVLIPSKSVEDLATLDFALAKDDAFMKAAQPFWSAPATASAFVRSDSTLLAAFEGFPRVTPPPKTAGAKRVYQLRTYESPSFSDHVRKVEMFNAGEFDLFKAAGFNNVFFGDTLVGARMPSLTYMLSFEDLAQLNAHWAAFSNNPEWKKLSSDQKYAFEPIVSNISNLILSPLSSSQI</sequence>
<proteinExistence type="predicted"/>
<reference evidence="2" key="1">
    <citation type="submission" date="2021-04" db="EMBL/GenBank/DDBJ databases">
        <title>Phylogenetic analysis of Acidobacteriaceae.</title>
        <authorList>
            <person name="Qiu L."/>
            <person name="Zhang Q."/>
        </authorList>
    </citation>
    <scope>NUCLEOTIDE SEQUENCE</scope>
    <source>
        <strain evidence="2">DSM 25168</strain>
    </source>
</reference>